<evidence type="ECO:0000313" key="2">
    <source>
        <dbReference type="Proteomes" id="UP000276133"/>
    </source>
</evidence>
<accession>A0A3M7R6R6</accession>
<dbReference type="EMBL" id="REGN01004081">
    <property type="protein sequence ID" value="RNA19257.1"/>
    <property type="molecule type" value="Genomic_DNA"/>
</dbReference>
<organism evidence="1 2">
    <name type="scientific">Brachionus plicatilis</name>
    <name type="common">Marine rotifer</name>
    <name type="synonym">Brachionus muelleri</name>
    <dbReference type="NCBI Taxonomy" id="10195"/>
    <lineage>
        <taxon>Eukaryota</taxon>
        <taxon>Metazoa</taxon>
        <taxon>Spiralia</taxon>
        <taxon>Gnathifera</taxon>
        <taxon>Rotifera</taxon>
        <taxon>Eurotatoria</taxon>
        <taxon>Monogononta</taxon>
        <taxon>Pseudotrocha</taxon>
        <taxon>Ploima</taxon>
        <taxon>Brachionidae</taxon>
        <taxon>Brachionus</taxon>
    </lineage>
</organism>
<reference evidence="1 2" key="1">
    <citation type="journal article" date="2018" name="Sci. Rep.">
        <title>Genomic signatures of local adaptation to the degree of environmental predictability in rotifers.</title>
        <authorList>
            <person name="Franch-Gras L."/>
            <person name="Hahn C."/>
            <person name="Garcia-Roger E.M."/>
            <person name="Carmona M.J."/>
            <person name="Serra M."/>
            <person name="Gomez A."/>
        </authorList>
    </citation>
    <scope>NUCLEOTIDE SEQUENCE [LARGE SCALE GENOMIC DNA]</scope>
    <source>
        <strain evidence="1">HYR1</strain>
    </source>
</reference>
<gene>
    <name evidence="1" type="ORF">BpHYR1_012316</name>
</gene>
<evidence type="ECO:0000313" key="1">
    <source>
        <dbReference type="EMBL" id="RNA19257.1"/>
    </source>
</evidence>
<keyword evidence="2" id="KW-1185">Reference proteome</keyword>
<proteinExistence type="predicted"/>
<protein>
    <submittedName>
        <fullName evidence="1">Uncharacterized protein</fullName>
    </submittedName>
</protein>
<dbReference type="Proteomes" id="UP000276133">
    <property type="component" value="Unassembled WGS sequence"/>
</dbReference>
<sequence length="61" mass="6974">MGTIYKADCLSVSQIYLIMSIVIDVVPYSRIQFFNINYLGNTMKESNVHPYPFLVDGIDLL</sequence>
<dbReference type="AlphaFoldDB" id="A0A3M7R6R6"/>
<name>A0A3M7R6R6_BRAPC</name>
<comment type="caution">
    <text evidence="1">The sequence shown here is derived from an EMBL/GenBank/DDBJ whole genome shotgun (WGS) entry which is preliminary data.</text>
</comment>